<dbReference type="InterPro" id="IPR013783">
    <property type="entry name" value="Ig-like_fold"/>
</dbReference>
<dbReference type="EMBL" id="JAKCXM010000656">
    <property type="protein sequence ID" value="KAJ0392350.1"/>
    <property type="molecule type" value="Genomic_DNA"/>
</dbReference>
<name>A0AAD5L7W2_PYTIN</name>
<dbReference type="InterPro" id="IPR036116">
    <property type="entry name" value="FN3_sf"/>
</dbReference>
<dbReference type="Pfam" id="PF00041">
    <property type="entry name" value="fn3"/>
    <property type="match status" value="1"/>
</dbReference>
<dbReference type="InterPro" id="IPR003961">
    <property type="entry name" value="FN3_dom"/>
</dbReference>
<dbReference type="PROSITE" id="PS50853">
    <property type="entry name" value="FN3"/>
    <property type="match status" value="1"/>
</dbReference>
<gene>
    <name evidence="2" type="ORF">P43SY_008602</name>
</gene>
<protein>
    <recommendedName>
        <fullName evidence="1">Fibronectin type-III domain-containing protein</fullName>
    </recommendedName>
</protein>
<dbReference type="Gene3D" id="2.60.40.10">
    <property type="entry name" value="Immunoglobulins"/>
    <property type="match status" value="1"/>
</dbReference>
<proteinExistence type="predicted"/>
<dbReference type="SUPFAM" id="SSF49899">
    <property type="entry name" value="Concanavalin A-like lectins/glucanases"/>
    <property type="match status" value="1"/>
</dbReference>
<feature type="domain" description="Fibronectin type-III" evidence="1">
    <location>
        <begin position="226"/>
        <end position="320"/>
    </location>
</feature>
<evidence type="ECO:0000313" key="2">
    <source>
        <dbReference type="EMBL" id="KAJ0392350.1"/>
    </source>
</evidence>
<dbReference type="SUPFAM" id="SSF49265">
    <property type="entry name" value="Fibronectin type III"/>
    <property type="match status" value="1"/>
</dbReference>
<evidence type="ECO:0000259" key="1">
    <source>
        <dbReference type="PROSITE" id="PS50853"/>
    </source>
</evidence>
<comment type="caution">
    <text evidence="2">The sequence shown here is derived from an EMBL/GenBank/DDBJ whole genome shotgun (WGS) entry which is preliminary data.</text>
</comment>
<dbReference type="Proteomes" id="UP001209570">
    <property type="component" value="Unassembled WGS sequence"/>
</dbReference>
<organism evidence="2 3">
    <name type="scientific">Pythium insidiosum</name>
    <name type="common">Pythiosis disease agent</name>
    <dbReference type="NCBI Taxonomy" id="114742"/>
    <lineage>
        <taxon>Eukaryota</taxon>
        <taxon>Sar</taxon>
        <taxon>Stramenopiles</taxon>
        <taxon>Oomycota</taxon>
        <taxon>Peronosporomycetes</taxon>
        <taxon>Pythiales</taxon>
        <taxon>Pythiaceae</taxon>
        <taxon>Pythium</taxon>
    </lineage>
</organism>
<dbReference type="AlphaFoldDB" id="A0AAD5L7W2"/>
<dbReference type="Gene3D" id="2.60.120.200">
    <property type="match status" value="1"/>
</dbReference>
<evidence type="ECO:0000313" key="3">
    <source>
        <dbReference type="Proteomes" id="UP001209570"/>
    </source>
</evidence>
<dbReference type="InterPro" id="IPR013320">
    <property type="entry name" value="ConA-like_dom_sf"/>
</dbReference>
<dbReference type="CDD" id="cd00063">
    <property type="entry name" value="FN3"/>
    <property type="match status" value="1"/>
</dbReference>
<sequence length="473" mass="51926">MGSVPLMWTFDDGLNGWAQSTDMEMGIEVDAIDGSLRGVVLPSAHGPGAFVDSPELRVQIDGSARDFLILRMKFFGSCNRAVLSLERNSKETAVDPGIRRERTTFHDRVDIPFQPQQNALNDDLYYFPIWQYVTGTIHRVRLYPCTKAIKPGAPPSGQTFHIDWVAFAKDVVHIEPELELECTLPPASAAWVASPTVPSIVKVRNGRLHGLADDAPFLSYRIGVSALAAPVISNVAAHALDLNWSPSSDIWETMTITGYLIEWKKCSATTFETMVVGNVTSTTVINLASGTAYHARITALTEDYLQRDAWRSLDLYGRRPMLSHFTFSVFSARLLTNVSASLPSLTVPTIGPTGEIGDQGHFGLYVNGDTNNDNAIALGAGGMELGYGGLRDVLAVEFDTWYNAEQLDVYENHVSVHLSRRGQSIGGNHTFSLGSTSNIADLTDGQHIVRIRYLPQLNEETLRVEPVEVPALH</sequence>
<accession>A0AAD5L7W2</accession>
<dbReference type="InterPro" id="IPR019825">
    <property type="entry name" value="Lectin_legB_Mn/Ca_BS"/>
</dbReference>
<reference evidence="2" key="1">
    <citation type="submission" date="2021-12" db="EMBL/GenBank/DDBJ databases">
        <title>Prjna785345.</title>
        <authorList>
            <person name="Rujirawat T."/>
            <person name="Krajaejun T."/>
        </authorList>
    </citation>
    <scope>NUCLEOTIDE SEQUENCE</scope>
    <source>
        <strain evidence="2">Pi057C3</strain>
    </source>
</reference>
<keyword evidence="3" id="KW-1185">Reference proteome</keyword>
<dbReference type="PROSITE" id="PS00307">
    <property type="entry name" value="LECTIN_LEGUME_BETA"/>
    <property type="match status" value="1"/>
</dbReference>